<reference evidence="1 2" key="1">
    <citation type="submission" date="2018-07" db="EMBL/GenBank/DDBJ databases">
        <title>Genomic Encyclopedia of Type Strains, Phase IV (KMG-IV): sequencing the most valuable type-strain genomes for metagenomic binning, comparative biology and taxonomic classification.</title>
        <authorList>
            <person name="Goeker M."/>
        </authorList>
    </citation>
    <scope>NUCLEOTIDE SEQUENCE [LARGE SCALE GENOMIC DNA]</scope>
    <source>
        <strain evidence="1 2">DSM 26725</strain>
    </source>
</reference>
<keyword evidence="1" id="KW-0808">Transferase</keyword>
<evidence type="ECO:0000313" key="1">
    <source>
        <dbReference type="EMBL" id="RED17660.1"/>
    </source>
</evidence>
<evidence type="ECO:0000313" key="2">
    <source>
        <dbReference type="Proteomes" id="UP000256310"/>
    </source>
</evidence>
<dbReference type="OrthoDB" id="823440at2"/>
<dbReference type="SUPFAM" id="SSF53335">
    <property type="entry name" value="S-adenosyl-L-methionine-dependent methyltransferases"/>
    <property type="match status" value="1"/>
</dbReference>
<comment type="caution">
    <text evidence="1">The sequence shown here is derived from an EMBL/GenBank/DDBJ whole genome shotgun (WGS) entry which is preliminary data.</text>
</comment>
<protein>
    <submittedName>
        <fullName evidence="1">Methyltransferase family protein</fullName>
    </submittedName>
</protein>
<dbReference type="Proteomes" id="UP000256310">
    <property type="component" value="Unassembled WGS sequence"/>
</dbReference>
<sequence>MTSRESTQLLPRAHADEAHFEREWQDWAALLGIGAVQWPWLLRSLRGGSKAEKKRLLDRLGLPLDALPNLGSWKADTSLLHKIADRILDAKPQLVVEFGAGASTLIAARALQINGSGRLISFDQHEDFVIATRRWLGEHGLSTDMRSVSLVPSPDRWRGLWYDHGPLPDNIDLMLIDGPCWTIHPFGRGAAASLFDKISVGGMVMLDDGARPGERIVRRRWAKMFPNFDFELVSDGTKGTVIGVRRA</sequence>
<proteinExistence type="predicted"/>
<dbReference type="RefSeq" id="WP_116236902.1">
    <property type="nucleotide sequence ID" value="NZ_QRDP01000004.1"/>
</dbReference>
<dbReference type="EMBL" id="QRDP01000004">
    <property type="protein sequence ID" value="RED17660.1"/>
    <property type="molecule type" value="Genomic_DNA"/>
</dbReference>
<organism evidence="1 2">
    <name type="scientific">Parasphingopyxis lamellibrachiae</name>
    <dbReference type="NCBI Taxonomy" id="680125"/>
    <lineage>
        <taxon>Bacteria</taxon>
        <taxon>Pseudomonadati</taxon>
        <taxon>Pseudomonadota</taxon>
        <taxon>Alphaproteobacteria</taxon>
        <taxon>Sphingomonadales</taxon>
        <taxon>Sphingomonadaceae</taxon>
        <taxon>Parasphingopyxis</taxon>
    </lineage>
</organism>
<dbReference type="InterPro" id="IPR029063">
    <property type="entry name" value="SAM-dependent_MTases_sf"/>
</dbReference>
<gene>
    <name evidence="1" type="ORF">DFR46_2711</name>
</gene>
<keyword evidence="1" id="KW-0489">Methyltransferase</keyword>
<name>A0A3D9FIQ6_9SPHN</name>
<keyword evidence="2" id="KW-1185">Reference proteome</keyword>
<dbReference type="GO" id="GO:0032259">
    <property type="term" value="P:methylation"/>
    <property type="evidence" value="ECO:0007669"/>
    <property type="project" value="UniProtKB-KW"/>
</dbReference>
<dbReference type="Gene3D" id="3.40.50.150">
    <property type="entry name" value="Vaccinia Virus protein VP39"/>
    <property type="match status" value="1"/>
</dbReference>
<dbReference type="AlphaFoldDB" id="A0A3D9FIQ6"/>
<dbReference type="GO" id="GO:0008168">
    <property type="term" value="F:methyltransferase activity"/>
    <property type="evidence" value="ECO:0007669"/>
    <property type="project" value="UniProtKB-KW"/>
</dbReference>
<accession>A0A3D9FIQ6</accession>